<dbReference type="CDD" id="cd02440">
    <property type="entry name" value="AdoMet_MTases"/>
    <property type="match status" value="1"/>
</dbReference>
<accession>A0A368DQN4</accession>
<dbReference type="AlphaFoldDB" id="A0A368DQN4"/>
<feature type="domain" description="Methyltransferase" evidence="1">
    <location>
        <begin position="47"/>
        <end position="184"/>
    </location>
</feature>
<protein>
    <submittedName>
        <fullName evidence="2">Methyltransferase domain-containing protein</fullName>
    </submittedName>
</protein>
<sequence length="265" mass="29878">MKKEKEKVYQTTHDKFLNGSITIEQLLDGGRSGSDTILLAASIPANPGEAILEIGTGNGTGTIALAKQIADLKIIAIDIDPINLNIAKRNVILNKLSKNIEMLNEDITKKNLSFCFKNKLIKSFDHIFMNPPYYDAKKIILPTSDHNKVAKSFDYNLMDSWLDISLRLIKQKGTITIINKVSNLDIIIRKLTRYGSLIILPLVANNKKETDRIIINFKMGSKSNTRILNSIILHTDLGKYSDDVENVLRGRARIDITKTNYFYQI</sequence>
<dbReference type="SUPFAM" id="SSF53335">
    <property type="entry name" value="S-adenosyl-L-methionine-dependent methyltransferases"/>
    <property type="match status" value="1"/>
</dbReference>
<dbReference type="InterPro" id="IPR025714">
    <property type="entry name" value="Methyltranfer_dom"/>
</dbReference>
<dbReference type="PANTHER" id="PTHR47739:SF1">
    <property type="entry name" value="TRNA1(VAL) (ADENINE(37)-N6)-METHYLTRANSFERASE"/>
    <property type="match status" value="1"/>
</dbReference>
<keyword evidence="2" id="KW-0808">Transferase</keyword>
<evidence type="ECO:0000259" key="1">
    <source>
        <dbReference type="Pfam" id="PF13847"/>
    </source>
</evidence>
<evidence type="ECO:0000313" key="2">
    <source>
        <dbReference type="EMBL" id="RCL74147.1"/>
    </source>
</evidence>
<dbReference type="GO" id="GO:0003676">
    <property type="term" value="F:nucleic acid binding"/>
    <property type="evidence" value="ECO:0007669"/>
    <property type="project" value="InterPro"/>
</dbReference>
<dbReference type="GO" id="GO:0032259">
    <property type="term" value="P:methylation"/>
    <property type="evidence" value="ECO:0007669"/>
    <property type="project" value="UniProtKB-KW"/>
</dbReference>
<gene>
    <name evidence="2" type="ORF">DBW71_01735</name>
</gene>
<dbReference type="PROSITE" id="PS00092">
    <property type="entry name" value="N6_MTASE"/>
    <property type="match status" value="1"/>
</dbReference>
<proteinExistence type="predicted"/>
<dbReference type="GO" id="GO:0008168">
    <property type="term" value="F:methyltransferase activity"/>
    <property type="evidence" value="ECO:0007669"/>
    <property type="project" value="UniProtKB-KW"/>
</dbReference>
<name>A0A368DQN4_9PROT</name>
<dbReference type="Gene3D" id="3.40.50.150">
    <property type="entry name" value="Vaccinia Virus protein VP39"/>
    <property type="match status" value="1"/>
</dbReference>
<dbReference type="InterPro" id="IPR029063">
    <property type="entry name" value="SAM-dependent_MTases_sf"/>
</dbReference>
<comment type="caution">
    <text evidence="2">The sequence shown here is derived from an EMBL/GenBank/DDBJ whole genome shotgun (WGS) entry which is preliminary data.</text>
</comment>
<evidence type="ECO:0000313" key="3">
    <source>
        <dbReference type="Proteomes" id="UP000253570"/>
    </source>
</evidence>
<dbReference type="EMBL" id="QOQD01000003">
    <property type="protein sequence ID" value="RCL74147.1"/>
    <property type="molecule type" value="Genomic_DNA"/>
</dbReference>
<dbReference type="PANTHER" id="PTHR47739">
    <property type="entry name" value="TRNA1(VAL) (ADENINE(37)-N6)-METHYLTRANSFERASE"/>
    <property type="match status" value="1"/>
</dbReference>
<keyword evidence="2" id="KW-0489">Methyltransferase</keyword>
<reference evidence="2 3" key="1">
    <citation type="journal article" date="2018" name="Microbiome">
        <title>Fine metagenomic profile of the Mediterranean stratified and mixed water columns revealed by assembly and recruitment.</title>
        <authorList>
            <person name="Haro-Moreno J.M."/>
            <person name="Lopez-Perez M."/>
            <person name="De La Torre J.R."/>
            <person name="Picazo A."/>
            <person name="Camacho A."/>
            <person name="Rodriguez-Valera F."/>
        </authorList>
    </citation>
    <scope>NUCLEOTIDE SEQUENCE [LARGE SCALE GENOMIC DNA]</scope>
    <source>
        <strain evidence="2">MED-G57</strain>
    </source>
</reference>
<dbReference type="InterPro" id="IPR002052">
    <property type="entry name" value="DNA_methylase_N6_adenine_CS"/>
</dbReference>
<dbReference type="Pfam" id="PF13847">
    <property type="entry name" value="Methyltransf_31"/>
    <property type="match status" value="1"/>
</dbReference>
<organism evidence="2 3">
    <name type="scientific">PS1 clade bacterium</name>
    <dbReference type="NCBI Taxonomy" id="2175152"/>
    <lineage>
        <taxon>Bacteria</taxon>
        <taxon>Pseudomonadati</taxon>
        <taxon>Pseudomonadota</taxon>
        <taxon>Alphaproteobacteria</taxon>
        <taxon>PS1 clade</taxon>
    </lineage>
</organism>
<dbReference type="Proteomes" id="UP000253570">
    <property type="component" value="Unassembled WGS sequence"/>
</dbReference>
<dbReference type="InterPro" id="IPR050210">
    <property type="entry name" value="tRNA_Adenine-N(6)_MTase"/>
</dbReference>